<dbReference type="SMART" id="SM00702">
    <property type="entry name" value="P4Hc"/>
    <property type="match status" value="1"/>
</dbReference>
<dbReference type="Pfam" id="PF25238">
    <property type="entry name" value="OGFOD2-like"/>
    <property type="match status" value="1"/>
</dbReference>
<dbReference type="PANTHER" id="PTHR24014:SF4">
    <property type="entry name" value="2-OXOGLUTARATE AND IRON-DEPENDENT OXYGENASE DOMAIN-CONTAINING PROTEIN 2"/>
    <property type="match status" value="1"/>
</dbReference>
<dbReference type="PROSITE" id="PS51471">
    <property type="entry name" value="FE2OG_OXY"/>
    <property type="match status" value="1"/>
</dbReference>
<gene>
    <name evidence="9" type="ORF">CSSPJE1EN2_LOCUS16829</name>
</gene>
<name>A0ABP1BG49_9BRYO</name>
<evidence type="ECO:0000313" key="10">
    <source>
        <dbReference type="Proteomes" id="UP001497522"/>
    </source>
</evidence>
<keyword evidence="6" id="KW-0408">Iron</keyword>
<feature type="domain" description="Fe2OG dioxygenase" evidence="8">
    <location>
        <begin position="266"/>
        <end position="365"/>
    </location>
</feature>
<feature type="region of interest" description="Disordered" evidence="7">
    <location>
        <begin position="1"/>
        <end position="82"/>
    </location>
</feature>
<keyword evidence="2" id="KW-0479">Metal-binding</keyword>
<dbReference type="InterPro" id="IPR005123">
    <property type="entry name" value="Oxoglu/Fe-dep_dioxygenase_dom"/>
</dbReference>
<evidence type="ECO:0000256" key="6">
    <source>
        <dbReference type="ARBA" id="ARBA00023004"/>
    </source>
</evidence>
<evidence type="ECO:0000256" key="2">
    <source>
        <dbReference type="ARBA" id="ARBA00022723"/>
    </source>
</evidence>
<evidence type="ECO:0000259" key="8">
    <source>
        <dbReference type="PROSITE" id="PS51471"/>
    </source>
</evidence>
<evidence type="ECO:0000256" key="7">
    <source>
        <dbReference type="SAM" id="MobiDB-lite"/>
    </source>
</evidence>
<comment type="cofactor">
    <cofactor evidence="1">
        <name>L-ascorbate</name>
        <dbReference type="ChEBI" id="CHEBI:38290"/>
    </cofactor>
</comment>
<evidence type="ECO:0000313" key="9">
    <source>
        <dbReference type="EMBL" id="CAK9874446.1"/>
    </source>
</evidence>
<dbReference type="Gene3D" id="2.60.120.620">
    <property type="entry name" value="q2cbj1_9rhob like domain"/>
    <property type="match status" value="1"/>
</dbReference>
<feature type="compositionally biased region" description="Low complexity" evidence="7">
    <location>
        <begin position="31"/>
        <end position="47"/>
    </location>
</feature>
<dbReference type="PANTHER" id="PTHR24014">
    <property type="entry name" value="2-OXOGLUTARATE AND IRON-DEPENDENT OXYGENASE DOMAIN-CONTAINING PROTEIN 2"/>
    <property type="match status" value="1"/>
</dbReference>
<dbReference type="EMBL" id="OZ023705">
    <property type="protein sequence ID" value="CAK9874446.1"/>
    <property type="molecule type" value="Genomic_DNA"/>
</dbReference>
<proteinExistence type="predicted"/>
<keyword evidence="3" id="KW-0847">Vitamin C</keyword>
<evidence type="ECO:0000256" key="3">
    <source>
        <dbReference type="ARBA" id="ARBA00022896"/>
    </source>
</evidence>
<evidence type="ECO:0000256" key="4">
    <source>
        <dbReference type="ARBA" id="ARBA00022964"/>
    </source>
</evidence>
<accession>A0ABP1BG49</accession>
<dbReference type="Proteomes" id="UP001497522">
    <property type="component" value="Chromosome 4"/>
</dbReference>
<evidence type="ECO:0000256" key="1">
    <source>
        <dbReference type="ARBA" id="ARBA00001961"/>
    </source>
</evidence>
<feature type="compositionally biased region" description="Polar residues" evidence="7">
    <location>
        <begin position="8"/>
        <end position="17"/>
    </location>
</feature>
<sequence length="405" mass="46439">MKEPPPSAATSTVGETVSSRKRMKPASNNGQQQQPPQQLQQQQQQAQGRRPTREEELAREGVPVPRLQKTPHAGHRSESYEDMEDLEYPATLYSVMEQHLPSHCLGASREKKLAMLERILAKYRPNGERAKKHREYRERIRHNYQPLHEDLYTLDPERFFVGSFLDAIKDGSEAAIRHILIEHSPGVFTFNMLKPAFCSMMLEEVEHFERWAQDAKVKVMRPNTMNNYGAVLDDIGMEEMLNLLMTSYLNPMAAVLFLNVGGTSLDTHHGFVVQYAMDRDLDLGFHVDDSEVTLNVCLGKQFEGGDLFFRGVRCDKHVNGEARPEEVLEYSHVPGHAILHAGRHRHGAKAITSGQRTNLILWCRSSEFRELKKYQRDFSSWCGECLLRKKERSRRLSSAKRQLAS</sequence>
<evidence type="ECO:0000256" key="5">
    <source>
        <dbReference type="ARBA" id="ARBA00023002"/>
    </source>
</evidence>
<protein>
    <recommendedName>
        <fullName evidence="8">Fe2OG dioxygenase domain-containing protein</fullName>
    </recommendedName>
</protein>
<dbReference type="InterPro" id="IPR006620">
    <property type="entry name" value="Pro_4_hyd_alph"/>
</dbReference>
<organism evidence="9 10">
    <name type="scientific">Sphagnum jensenii</name>
    <dbReference type="NCBI Taxonomy" id="128206"/>
    <lineage>
        <taxon>Eukaryota</taxon>
        <taxon>Viridiplantae</taxon>
        <taxon>Streptophyta</taxon>
        <taxon>Embryophyta</taxon>
        <taxon>Bryophyta</taxon>
        <taxon>Sphagnophytina</taxon>
        <taxon>Sphagnopsida</taxon>
        <taxon>Sphagnales</taxon>
        <taxon>Sphagnaceae</taxon>
        <taxon>Sphagnum</taxon>
    </lineage>
</organism>
<keyword evidence="4" id="KW-0223">Dioxygenase</keyword>
<keyword evidence="10" id="KW-1185">Reference proteome</keyword>
<keyword evidence="5" id="KW-0560">Oxidoreductase</keyword>
<reference evidence="9" key="1">
    <citation type="submission" date="2024-03" db="EMBL/GenBank/DDBJ databases">
        <authorList>
            <consortium name="ELIXIR-Norway"/>
            <consortium name="Elixir Norway"/>
        </authorList>
    </citation>
    <scope>NUCLEOTIDE SEQUENCE</scope>
</reference>